<evidence type="ECO:0000256" key="1">
    <source>
        <dbReference type="SAM" id="SignalP"/>
    </source>
</evidence>
<reference evidence="3" key="1">
    <citation type="submission" date="2007-11" db="EMBL/GenBank/DDBJ databases">
        <title>Complete genome sequence of Clostridium phytofermentans ISDg.</title>
        <authorList>
            <person name="Leschine S.B."/>
            <person name="Warnick T.A."/>
            <person name="Blanchard J.L."/>
            <person name="Schnell D.J."/>
            <person name="Petit E.L."/>
            <person name="LaTouf W.G."/>
            <person name="Copeland A."/>
            <person name="Lucas S."/>
            <person name="Lapidus A."/>
            <person name="Barry K."/>
            <person name="Glavina del Rio T."/>
            <person name="Dalin E."/>
            <person name="Tice H."/>
            <person name="Pitluck S."/>
            <person name="Kiss H."/>
            <person name="Brettin T."/>
            <person name="Bruce D."/>
            <person name="Detter J.C."/>
            <person name="Han C."/>
            <person name="Kuske C."/>
            <person name="Schmutz J."/>
            <person name="Larimer F."/>
            <person name="Land M."/>
            <person name="Hauser L."/>
            <person name="Kyrpides N."/>
            <person name="Kim E.A."/>
            <person name="Richardson P."/>
        </authorList>
    </citation>
    <scope>NUCLEOTIDE SEQUENCE [LARGE SCALE GENOMIC DNA]</scope>
    <source>
        <strain evidence="3">ATCC 700394 / DSM 18823 / ISDg</strain>
    </source>
</reference>
<keyword evidence="3" id="KW-1185">Reference proteome</keyword>
<accession>A9KQ21</accession>
<evidence type="ECO:0000313" key="3">
    <source>
        <dbReference type="Proteomes" id="UP000000370"/>
    </source>
</evidence>
<dbReference type="STRING" id="357809.Cphy_2976"/>
<dbReference type="Proteomes" id="UP000000370">
    <property type="component" value="Chromosome"/>
</dbReference>
<dbReference type="KEGG" id="cpy:Cphy_2976"/>
<dbReference type="AlphaFoldDB" id="A9KQ21"/>
<feature type="signal peptide" evidence="1">
    <location>
        <begin position="1"/>
        <end position="27"/>
    </location>
</feature>
<keyword evidence="1" id="KW-0732">Signal</keyword>
<gene>
    <name evidence="2" type="ordered locus">Cphy_2976</name>
</gene>
<organism evidence="2 3">
    <name type="scientific">Lachnoclostridium phytofermentans (strain ATCC 700394 / DSM 18823 / ISDg)</name>
    <name type="common">Clostridium phytofermentans</name>
    <dbReference type="NCBI Taxonomy" id="357809"/>
    <lineage>
        <taxon>Bacteria</taxon>
        <taxon>Bacillati</taxon>
        <taxon>Bacillota</taxon>
        <taxon>Clostridia</taxon>
        <taxon>Lachnospirales</taxon>
        <taxon>Lachnospiraceae</taxon>
    </lineage>
</organism>
<dbReference type="RefSeq" id="WP_012200984.1">
    <property type="nucleotide sequence ID" value="NC_010001.1"/>
</dbReference>
<sequence precursor="true">MKNIIKKIFIIALVATITVMPSTTALAASYPTAVVYEDTVKYFDFRPDNYILKPGESLGLDDIFMPSGFWQVPPFQRLNFSVDMQYNADVRIVVVKTTGNTYQEIKNEVIYGSMGFSFTLPMSTQNETYKIVIVGFQPVPIYGYCARLVN</sequence>
<proteinExistence type="predicted"/>
<protein>
    <submittedName>
        <fullName evidence="2">Uncharacterized protein</fullName>
    </submittedName>
</protein>
<evidence type="ECO:0000313" key="2">
    <source>
        <dbReference type="EMBL" id="ABX43333.1"/>
    </source>
</evidence>
<dbReference type="EMBL" id="CP000885">
    <property type="protein sequence ID" value="ABX43333.1"/>
    <property type="molecule type" value="Genomic_DNA"/>
</dbReference>
<feature type="chain" id="PRO_5002737280" evidence="1">
    <location>
        <begin position="28"/>
        <end position="150"/>
    </location>
</feature>
<name>A9KQ21_LACP7</name>
<dbReference type="HOGENOM" id="CLU_1737386_0_0_9"/>